<dbReference type="PaxDb" id="546414-Deide_20252"/>
<dbReference type="EMBL" id="CP001114">
    <property type="protein sequence ID" value="ACO47032.1"/>
    <property type="molecule type" value="Genomic_DNA"/>
</dbReference>
<protein>
    <submittedName>
        <fullName evidence="1">Uncharacterized protein</fullName>
    </submittedName>
</protein>
<dbReference type="HOGENOM" id="CLU_088172_0_0_0"/>
<organism evidence="1 2">
    <name type="scientific">Deinococcus deserti (strain DSM 17065 / CIP 109153 / LMG 22923 / VCD115)</name>
    <dbReference type="NCBI Taxonomy" id="546414"/>
    <lineage>
        <taxon>Bacteria</taxon>
        <taxon>Thermotogati</taxon>
        <taxon>Deinococcota</taxon>
        <taxon>Deinococci</taxon>
        <taxon>Deinococcales</taxon>
        <taxon>Deinococcaceae</taxon>
        <taxon>Deinococcus</taxon>
    </lineage>
</organism>
<gene>
    <name evidence="1" type="ordered locus">Deide_20252</name>
</gene>
<accession>C1CY76</accession>
<dbReference type="KEGG" id="ddr:Deide_20252"/>
<evidence type="ECO:0000313" key="1">
    <source>
        <dbReference type="EMBL" id="ACO47032.1"/>
    </source>
</evidence>
<dbReference type="STRING" id="546414.Deide_20252"/>
<proteinExistence type="predicted"/>
<dbReference type="AlphaFoldDB" id="C1CY76"/>
<name>C1CY76_DEIDV</name>
<dbReference type="Proteomes" id="UP000002208">
    <property type="component" value="Chromosome"/>
</dbReference>
<reference evidence="1 2" key="1">
    <citation type="journal article" date="2009" name="PLoS Genet.">
        <title>Alliance of proteomics and genomics to unravel the specificities of Sahara bacterium Deinococcus deserti.</title>
        <authorList>
            <person name="de Groot A."/>
            <person name="Dulermo R."/>
            <person name="Ortet P."/>
            <person name="Blanchard L."/>
            <person name="Guerin P."/>
            <person name="Fernandez B."/>
            <person name="Vacherie B."/>
            <person name="Dossat C."/>
            <person name="Jolivet E."/>
            <person name="Siguier P."/>
            <person name="Chandler M."/>
            <person name="Barakat M."/>
            <person name="Dedieu A."/>
            <person name="Barbe V."/>
            <person name="Heulin T."/>
            <person name="Sommer S."/>
            <person name="Achouak W."/>
            <person name="Armengaud J."/>
        </authorList>
    </citation>
    <scope>NUCLEOTIDE SEQUENCE [LARGE SCALE GENOMIC DNA]</scope>
    <source>
        <strain evidence="2">DSM 17065 / CIP 109153 / LMG 22923 / VCD115</strain>
    </source>
</reference>
<evidence type="ECO:0000313" key="2">
    <source>
        <dbReference type="Proteomes" id="UP000002208"/>
    </source>
</evidence>
<sequence length="278" mass="30367">MNGWKALTVLLAPSLAVSIFLFGLAQRPQQTASLQLALPNLSCTQPPKFRVGYQRESNGLQPRDGGFSFQGLSWLETDLCTPGTLILTAAGEVAGGEAPILDVALNSKMLTRESFDRQRTVRLRVPEAGRLTLGYFNDYYRSDARVATLENFSMKGDTCRTLQAVDVPPETGGDWSPSTATATLVAAVPMTVIPCGSGELTLRVVGRAGGKVFPVLKFQQGGRTLLQIPTRETRKAVLLKVTPEPLTVTLINPYFKQLADRNLHIRRLEFRPESPSLP</sequence>
<keyword evidence="2" id="KW-1185">Reference proteome</keyword>